<evidence type="ECO:0000256" key="3">
    <source>
        <dbReference type="ARBA" id="ARBA00022559"/>
    </source>
</evidence>
<evidence type="ECO:0000313" key="6">
    <source>
        <dbReference type="Proteomes" id="UP001322664"/>
    </source>
</evidence>
<keyword evidence="4" id="KW-0560">Oxidoreductase</keyword>
<dbReference type="InterPro" id="IPR000889">
    <property type="entry name" value="Glutathione_peroxidase"/>
</dbReference>
<dbReference type="PANTHER" id="PTHR11592">
    <property type="entry name" value="GLUTATHIONE PEROXIDASE"/>
    <property type="match status" value="1"/>
</dbReference>
<dbReference type="RefSeq" id="WP_319838106.1">
    <property type="nucleotide sequence ID" value="NZ_CP137624.1"/>
</dbReference>
<evidence type="ECO:0000256" key="2">
    <source>
        <dbReference type="ARBA" id="ARBA00020077"/>
    </source>
</evidence>
<gene>
    <name evidence="5" type="ORF">R6U77_08195</name>
</gene>
<dbReference type="PANTHER" id="PTHR11592:SF78">
    <property type="entry name" value="GLUTATHIONE PEROXIDASE"/>
    <property type="match status" value="1"/>
</dbReference>
<accession>A0ABZ0S1W9</accession>
<evidence type="ECO:0000256" key="4">
    <source>
        <dbReference type="ARBA" id="ARBA00023002"/>
    </source>
</evidence>
<organism evidence="5 6">
    <name type="scientific">Lysinibacillus louembei</name>
    <dbReference type="NCBI Taxonomy" id="1470088"/>
    <lineage>
        <taxon>Bacteria</taxon>
        <taxon>Bacillati</taxon>
        <taxon>Bacillota</taxon>
        <taxon>Bacilli</taxon>
        <taxon>Bacillales</taxon>
        <taxon>Bacillaceae</taxon>
        <taxon>Lysinibacillus</taxon>
    </lineage>
</organism>
<dbReference type="PROSITE" id="PS51355">
    <property type="entry name" value="GLUTATHIONE_PEROXID_3"/>
    <property type="match status" value="1"/>
</dbReference>
<keyword evidence="3" id="KW-0575">Peroxidase</keyword>
<dbReference type="InterPro" id="IPR036249">
    <property type="entry name" value="Thioredoxin-like_sf"/>
</dbReference>
<evidence type="ECO:0000313" key="5">
    <source>
        <dbReference type="EMBL" id="WPK13631.1"/>
    </source>
</evidence>
<protein>
    <recommendedName>
        <fullName evidence="2">Glutathione peroxidase homolog BsaA</fullName>
    </recommendedName>
</protein>
<comment type="similarity">
    <text evidence="1">Belongs to the glutathione peroxidase family.</text>
</comment>
<dbReference type="EMBL" id="CP137624">
    <property type="protein sequence ID" value="WPK13631.1"/>
    <property type="molecule type" value="Genomic_DNA"/>
</dbReference>
<name>A0ABZ0S1W9_9BACI</name>
<sequence>MLLKLWPRFEKIDVNGINTATLYQWLRESKPSDEGSGAQAFIEKIRAFNPNSEANAIYWNFTKFLIDANGQVVHRYSPTVEPTKIKADILKLVK</sequence>
<reference evidence="5 6" key="1">
    <citation type="submission" date="2023-09" db="EMBL/GenBank/DDBJ databases">
        <authorList>
            <person name="Page C.A."/>
            <person name="Perez-Diaz I.M."/>
        </authorList>
    </citation>
    <scope>NUCLEOTIDE SEQUENCE [LARGE SCALE GENOMIC DNA]</scope>
    <source>
        <strain evidence="5 6">Ll15</strain>
    </source>
</reference>
<dbReference type="Proteomes" id="UP001322664">
    <property type="component" value="Chromosome"/>
</dbReference>
<keyword evidence="6" id="KW-1185">Reference proteome</keyword>
<evidence type="ECO:0000256" key="1">
    <source>
        <dbReference type="ARBA" id="ARBA00006926"/>
    </source>
</evidence>
<proteinExistence type="inferred from homology"/>
<dbReference type="Gene3D" id="3.40.30.10">
    <property type="entry name" value="Glutaredoxin"/>
    <property type="match status" value="1"/>
</dbReference>
<dbReference type="SUPFAM" id="SSF52833">
    <property type="entry name" value="Thioredoxin-like"/>
    <property type="match status" value="1"/>
</dbReference>